<reference evidence="1" key="1">
    <citation type="journal article" date="2020" name="Nature">
        <title>Giant virus diversity and host interactions through global metagenomics.</title>
        <authorList>
            <person name="Schulz F."/>
            <person name="Roux S."/>
            <person name="Paez-Espino D."/>
            <person name="Jungbluth S."/>
            <person name="Walsh D.A."/>
            <person name="Denef V.J."/>
            <person name="McMahon K.D."/>
            <person name="Konstantinidis K.T."/>
            <person name="Eloe-Fadrosh E.A."/>
            <person name="Kyrpides N.C."/>
            <person name="Woyke T."/>
        </authorList>
    </citation>
    <scope>NUCLEOTIDE SEQUENCE</scope>
    <source>
        <strain evidence="1">GVMAG-M-3300023184-191</strain>
    </source>
</reference>
<sequence length="81" mass="8658">MFNGETASVYAITNDAVVPETVFVVTVVPAGNTLTAVTPECNAYDRATVYEPALTTVYIGPLDKTGALYRFINVRTADALL</sequence>
<evidence type="ECO:0000313" key="1">
    <source>
        <dbReference type="EMBL" id="QHT87880.1"/>
    </source>
</evidence>
<proteinExistence type="predicted"/>
<protein>
    <submittedName>
        <fullName evidence="1">Uncharacterized protein</fullName>
    </submittedName>
</protein>
<name>A0A6C0I5L5_9ZZZZ</name>
<organism evidence="1">
    <name type="scientific">viral metagenome</name>
    <dbReference type="NCBI Taxonomy" id="1070528"/>
    <lineage>
        <taxon>unclassified sequences</taxon>
        <taxon>metagenomes</taxon>
        <taxon>organismal metagenomes</taxon>
    </lineage>
</organism>
<accession>A0A6C0I5L5</accession>
<dbReference type="EMBL" id="MN740102">
    <property type="protein sequence ID" value="QHT87880.1"/>
    <property type="molecule type" value="Genomic_DNA"/>
</dbReference>
<dbReference type="AlphaFoldDB" id="A0A6C0I5L5"/>